<dbReference type="InterPro" id="IPR007693">
    <property type="entry name" value="DNA_helicase_DnaB-like_N"/>
</dbReference>
<keyword evidence="4 12" id="KW-0547">Nucleotide-binding</keyword>
<reference evidence="14" key="1">
    <citation type="submission" date="2022-12" db="EMBL/GenBank/DDBJ databases">
        <authorList>
            <person name="Wang J."/>
        </authorList>
    </citation>
    <scope>NUCLEOTIDE SEQUENCE</scope>
    <source>
        <strain evidence="14">HY-42-06</strain>
    </source>
</reference>
<gene>
    <name evidence="14" type="primary">dnaB</name>
    <name evidence="14" type="ORF">OXH55_01900</name>
</gene>
<evidence type="ECO:0000256" key="6">
    <source>
        <dbReference type="ARBA" id="ARBA00022806"/>
    </source>
</evidence>
<dbReference type="Gene3D" id="1.10.860.10">
    <property type="entry name" value="DNAb Helicase, Chain A"/>
    <property type="match status" value="1"/>
</dbReference>
<dbReference type="InterPro" id="IPR007694">
    <property type="entry name" value="DNA_helicase_DnaB-like_C"/>
</dbReference>
<accession>A0ABT4CK23</accession>
<evidence type="ECO:0000256" key="3">
    <source>
        <dbReference type="ARBA" id="ARBA00022705"/>
    </source>
</evidence>
<dbReference type="SUPFAM" id="SSF48024">
    <property type="entry name" value="N-terminal domain of DnaB helicase"/>
    <property type="match status" value="1"/>
</dbReference>
<comment type="similarity">
    <text evidence="1 12">Belongs to the helicase family. DnaB subfamily.</text>
</comment>
<keyword evidence="9" id="KW-0413">Isomerase</keyword>
<evidence type="ECO:0000313" key="15">
    <source>
        <dbReference type="Proteomes" id="UP001079657"/>
    </source>
</evidence>
<keyword evidence="8 12" id="KW-0238">DNA-binding</keyword>
<evidence type="ECO:0000256" key="11">
    <source>
        <dbReference type="NCBIfam" id="TIGR00665"/>
    </source>
</evidence>
<evidence type="ECO:0000313" key="14">
    <source>
        <dbReference type="EMBL" id="MCY6369399.1"/>
    </source>
</evidence>
<dbReference type="SUPFAM" id="SSF52540">
    <property type="entry name" value="P-loop containing nucleoside triphosphate hydrolases"/>
    <property type="match status" value="1"/>
</dbReference>
<evidence type="ECO:0000256" key="5">
    <source>
        <dbReference type="ARBA" id="ARBA00022801"/>
    </source>
</evidence>
<dbReference type="Pfam" id="PF00772">
    <property type="entry name" value="DnaB"/>
    <property type="match status" value="1"/>
</dbReference>
<dbReference type="InterPro" id="IPR036185">
    <property type="entry name" value="DNA_heli_DnaB-like_N_sf"/>
</dbReference>
<comment type="caution">
    <text evidence="14">The sequence shown here is derived from an EMBL/GenBank/DDBJ whole genome shotgun (WGS) entry which is preliminary data.</text>
</comment>
<keyword evidence="3 12" id="KW-0235">DNA replication</keyword>
<dbReference type="Proteomes" id="UP001079657">
    <property type="component" value="Unassembled WGS sequence"/>
</dbReference>
<dbReference type="RefSeq" id="WP_268047741.1">
    <property type="nucleotide sequence ID" value="NZ_JAPQES010000001.1"/>
</dbReference>
<dbReference type="EMBL" id="JAPQES010000001">
    <property type="protein sequence ID" value="MCY6369399.1"/>
    <property type="molecule type" value="Genomic_DNA"/>
</dbReference>
<organism evidence="14 15">
    <name type="scientific">Clostridium ganghwense</name>
    <dbReference type="NCBI Taxonomy" id="312089"/>
    <lineage>
        <taxon>Bacteria</taxon>
        <taxon>Bacillati</taxon>
        <taxon>Bacillota</taxon>
        <taxon>Clostridia</taxon>
        <taxon>Eubacteriales</taxon>
        <taxon>Clostridiaceae</taxon>
        <taxon>Clostridium</taxon>
    </lineage>
</organism>
<keyword evidence="5 12" id="KW-0378">Hydrolase</keyword>
<dbReference type="InterPro" id="IPR027417">
    <property type="entry name" value="P-loop_NTPase"/>
</dbReference>
<dbReference type="Pfam" id="PF03796">
    <property type="entry name" value="DnaB_C"/>
    <property type="match status" value="1"/>
</dbReference>
<dbReference type="InterPro" id="IPR007692">
    <property type="entry name" value="DNA_helicase_DnaB"/>
</dbReference>
<dbReference type="InterPro" id="IPR016136">
    <property type="entry name" value="DNA_helicase_N/primase_C"/>
</dbReference>
<dbReference type="CDD" id="cd00984">
    <property type="entry name" value="DnaB_C"/>
    <property type="match status" value="1"/>
</dbReference>
<dbReference type="EC" id="5.6.2.3" evidence="11 12"/>
<dbReference type="NCBIfam" id="TIGR00665">
    <property type="entry name" value="DnaB"/>
    <property type="match status" value="1"/>
</dbReference>
<comment type="catalytic activity">
    <reaction evidence="10 12">
        <text>ATP + H2O = ADP + phosphate + H(+)</text>
        <dbReference type="Rhea" id="RHEA:13065"/>
        <dbReference type="ChEBI" id="CHEBI:15377"/>
        <dbReference type="ChEBI" id="CHEBI:15378"/>
        <dbReference type="ChEBI" id="CHEBI:30616"/>
        <dbReference type="ChEBI" id="CHEBI:43474"/>
        <dbReference type="ChEBI" id="CHEBI:456216"/>
        <dbReference type="EC" id="5.6.2.3"/>
    </reaction>
</comment>
<dbReference type="GO" id="GO:0003678">
    <property type="term" value="F:DNA helicase activity"/>
    <property type="evidence" value="ECO:0007669"/>
    <property type="project" value="UniProtKB-EC"/>
</dbReference>
<comment type="function">
    <text evidence="12">The main replicative DNA helicase, it participates in initiation and elongation during chromosome replication. Travels ahead of the DNA replisome, separating dsDNA into templates for DNA synthesis. A processive ATP-dependent 5'-3' DNA helicase it has DNA-dependent ATPase activity.</text>
</comment>
<dbReference type="PANTHER" id="PTHR30153:SF2">
    <property type="entry name" value="REPLICATIVE DNA HELICASE"/>
    <property type="match status" value="1"/>
</dbReference>
<keyword evidence="2 12" id="KW-0639">Primosome</keyword>
<protein>
    <recommendedName>
        <fullName evidence="11 12">Replicative DNA helicase</fullName>
        <ecNumber evidence="11 12">5.6.2.3</ecNumber>
    </recommendedName>
</protein>
<evidence type="ECO:0000256" key="7">
    <source>
        <dbReference type="ARBA" id="ARBA00022840"/>
    </source>
</evidence>
<evidence type="ECO:0000256" key="4">
    <source>
        <dbReference type="ARBA" id="ARBA00022741"/>
    </source>
</evidence>
<proteinExistence type="inferred from homology"/>
<keyword evidence="7 12" id="KW-0067">ATP-binding</keyword>
<dbReference type="PROSITE" id="PS51199">
    <property type="entry name" value="SF4_HELICASE"/>
    <property type="match status" value="1"/>
</dbReference>
<evidence type="ECO:0000256" key="1">
    <source>
        <dbReference type="ARBA" id="ARBA00008428"/>
    </source>
</evidence>
<evidence type="ECO:0000256" key="12">
    <source>
        <dbReference type="RuleBase" id="RU362085"/>
    </source>
</evidence>
<feature type="domain" description="SF4 helicase" evidence="13">
    <location>
        <begin position="171"/>
        <end position="429"/>
    </location>
</feature>
<keyword evidence="15" id="KW-1185">Reference proteome</keyword>
<evidence type="ECO:0000256" key="9">
    <source>
        <dbReference type="ARBA" id="ARBA00023235"/>
    </source>
</evidence>
<dbReference type="Gene3D" id="3.40.50.300">
    <property type="entry name" value="P-loop containing nucleotide triphosphate hydrolases"/>
    <property type="match status" value="1"/>
</dbReference>
<evidence type="ECO:0000256" key="2">
    <source>
        <dbReference type="ARBA" id="ARBA00022515"/>
    </source>
</evidence>
<evidence type="ECO:0000256" key="10">
    <source>
        <dbReference type="ARBA" id="ARBA00048954"/>
    </source>
</evidence>
<dbReference type="PANTHER" id="PTHR30153">
    <property type="entry name" value="REPLICATIVE DNA HELICASE DNAB"/>
    <property type="match status" value="1"/>
</dbReference>
<sequence length="429" mass="48205">MNINKIYNKEAETSIMGEIIFDNNGLLEVMDIISSSDFYHDGHKLIFHAMVKLYEQGKKIDVVALAEKLGTSLKEVGGLTYLSQLLGSALPSGNIKYYAEIIKEKSTNRELLKVINKAQNDIENEDKKSEEIVDYFENKFLNMKNVSSCDDGDITEAMIGVIDRMEERYIKGGEISGIKTGYKILDKALGGLCSEEFIILAARPSMGKTTMALNLALNAVLKSGASTAFFNLEMGKDQILKRALSNYSEIPYSLVKESKLNDDQWVEIMKAASAITDSKFSLYDKVFTINGIKRECKKLKIQKGLDVVIIDYLQLIDSGEKTQNRTIDIAKISRTLKLMAKELKVTVIALSQLSRAPEARLNHRPMLSDLRESGSLEQDADVVMFLYRDAYYNIESEEKDTIETIIAKNRNGKVGTVKLKWKAELQKIV</sequence>
<name>A0ABT4CK23_9CLOT</name>
<evidence type="ECO:0000259" key="13">
    <source>
        <dbReference type="PROSITE" id="PS51199"/>
    </source>
</evidence>
<dbReference type="GO" id="GO:0016787">
    <property type="term" value="F:hydrolase activity"/>
    <property type="evidence" value="ECO:0007669"/>
    <property type="project" value="UniProtKB-KW"/>
</dbReference>
<evidence type="ECO:0000256" key="8">
    <source>
        <dbReference type="ARBA" id="ARBA00023125"/>
    </source>
</evidence>
<keyword evidence="6 12" id="KW-0347">Helicase</keyword>